<name>A0AA88AAX7_FICCA</name>
<accession>A0AA88AAX7</accession>
<dbReference type="Proteomes" id="UP001187192">
    <property type="component" value="Unassembled WGS sequence"/>
</dbReference>
<comment type="caution">
    <text evidence="1">The sequence shown here is derived from an EMBL/GenBank/DDBJ whole genome shotgun (WGS) entry which is preliminary data.</text>
</comment>
<organism evidence="1 2">
    <name type="scientific">Ficus carica</name>
    <name type="common">Common fig</name>
    <dbReference type="NCBI Taxonomy" id="3494"/>
    <lineage>
        <taxon>Eukaryota</taxon>
        <taxon>Viridiplantae</taxon>
        <taxon>Streptophyta</taxon>
        <taxon>Embryophyta</taxon>
        <taxon>Tracheophyta</taxon>
        <taxon>Spermatophyta</taxon>
        <taxon>Magnoliopsida</taxon>
        <taxon>eudicotyledons</taxon>
        <taxon>Gunneridae</taxon>
        <taxon>Pentapetalae</taxon>
        <taxon>rosids</taxon>
        <taxon>fabids</taxon>
        <taxon>Rosales</taxon>
        <taxon>Moraceae</taxon>
        <taxon>Ficeae</taxon>
        <taxon>Ficus</taxon>
    </lineage>
</organism>
<reference evidence="1" key="1">
    <citation type="submission" date="2023-07" db="EMBL/GenBank/DDBJ databases">
        <title>draft genome sequence of fig (Ficus carica).</title>
        <authorList>
            <person name="Takahashi T."/>
            <person name="Nishimura K."/>
        </authorList>
    </citation>
    <scope>NUCLEOTIDE SEQUENCE</scope>
</reference>
<gene>
    <name evidence="1" type="ORF">TIFTF001_020527</name>
</gene>
<evidence type="ECO:0000313" key="2">
    <source>
        <dbReference type="Proteomes" id="UP001187192"/>
    </source>
</evidence>
<sequence>MRKAKAMRTPGAQSYELAPAAALSMHAKLSTLAPVLRPTHRLMPVSLASTCY</sequence>
<protein>
    <submittedName>
        <fullName evidence="1">Uncharacterized protein</fullName>
    </submittedName>
</protein>
<dbReference type="AlphaFoldDB" id="A0AA88AAX7"/>
<keyword evidence="2" id="KW-1185">Reference proteome</keyword>
<proteinExistence type="predicted"/>
<evidence type="ECO:0000313" key="1">
    <source>
        <dbReference type="EMBL" id="GMN51378.1"/>
    </source>
</evidence>
<dbReference type="EMBL" id="BTGU01000037">
    <property type="protein sequence ID" value="GMN51378.1"/>
    <property type="molecule type" value="Genomic_DNA"/>
</dbReference>